<dbReference type="Proteomes" id="UP001165135">
    <property type="component" value="Unassembled WGS sequence"/>
</dbReference>
<evidence type="ECO:0000313" key="2">
    <source>
        <dbReference type="Proteomes" id="UP001165135"/>
    </source>
</evidence>
<organism evidence="1 2">
    <name type="scientific">Actinoallomurus iriomotensis</name>
    <dbReference type="NCBI Taxonomy" id="478107"/>
    <lineage>
        <taxon>Bacteria</taxon>
        <taxon>Bacillati</taxon>
        <taxon>Actinomycetota</taxon>
        <taxon>Actinomycetes</taxon>
        <taxon>Streptosporangiales</taxon>
        <taxon>Thermomonosporaceae</taxon>
        <taxon>Actinoallomurus</taxon>
    </lineage>
</organism>
<gene>
    <name evidence="1" type="ORF">Airi01_102730</name>
</gene>
<protein>
    <submittedName>
        <fullName evidence="1">Uncharacterized protein</fullName>
    </submittedName>
</protein>
<reference evidence="1" key="1">
    <citation type="submission" date="2023-03" db="EMBL/GenBank/DDBJ databases">
        <title>Actinoallomurus iriomotensis NBRC 103681.</title>
        <authorList>
            <person name="Ichikawa N."/>
            <person name="Sato H."/>
            <person name="Tonouchi N."/>
        </authorList>
    </citation>
    <scope>NUCLEOTIDE SEQUENCE</scope>
    <source>
        <strain evidence="1">NBRC 103681</strain>
    </source>
</reference>
<dbReference type="AlphaFoldDB" id="A0A9W6RUB6"/>
<evidence type="ECO:0000313" key="1">
    <source>
        <dbReference type="EMBL" id="GLY82006.1"/>
    </source>
</evidence>
<accession>A0A9W6RUB6</accession>
<comment type="caution">
    <text evidence="1">The sequence shown here is derived from an EMBL/GenBank/DDBJ whole genome shotgun (WGS) entry which is preliminary data.</text>
</comment>
<dbReference type="EMBL" id="BSTJ01000027">
    <property type="protein sequence ID" value="GLY82006.1"/>
    <property type="molecule type" value="Genomic_DNA"/>
</dbReference>
<proteinExistence type="predicted"/>
<name>A0A9W6RUB6_9ACTN</name>
<sequence length="98" mass="11203">MSIVYLTGVEIEFARGLAGRVRWAREHNNGFPSPAWPTKERLAVALAMGNQDYLTQQGYRISSALDRVCVGMICRYDDRIAWLNNIRDLVDRFIREAG</sequence>
<dbReference type="RefSeq" id="WP_285637273.1">
    <property type="nucleotide sequence ID" value="NZ_BSTJ01000027.1"/>
</dbReference>